<proteinExistence type="predicted"/>
<comment type="caution">
    <text evidence="5">The sequence shown here is derived from an EMBL/GenBank/DDBJ whole genome shotgun (WGS) entry which is preliminary data.</text>
</comment>
<dbReference type="EMBL" id="VUNE01000003">
    <property type="protein sequence ID" value="MST62533.1"/>
    <property type="molecule type" value="Genomic_DNA"/>
</dbReference>
<dbReference type="InterPro" id="IPR011053">
    <property type="entry name" value="Single_hybrid_motif"/>
</dbReference>
<dbReference type="InterPro" id="IPR000089">
    <property type="entry name" value="Biotin_lipoyl"/>
</dbReference>
<comment type="function">
    <text evidence="3">This protein is a component of the acetyl coenzyme A carboxylase complex; first, biotin carboxylase catalyzes the carboxylation of the carrier protein and then the transcarboxylase transfers the carboxyl group to form malonyl-CoA.</text>
</comment>
<dbReference type="InterPro" id="IPR050709">
    <property type="entry name" value="Biotin_Carboxyl_Carrier/Decarb"/>
</dbReference>
<keyword evidence="3" id="KW-0276">Fatty acid metabolism</keyword>
<name>A0A6N7XFZ9_9FIRM</name>
<dbReference type="UniPathway" id="UPA00094"/>
<dbReference type="CDD" id="cd06850">
    <property type="entry name" value="biotinyl_domain"/>
    <property type="match status" value="1"/>
</dbReference>
<dbReference type="RefSeq" id="WP_154537925.1">
    <property type="nucleotide sequence ID" value="NZ_JAXDWS010000012.1"/>
</dbReference>
<protein>
    <recommendedName>
        <fullName evidence="1 3">Biotin carboxyl carrier protein of acetyl-CoA carboxylase</fullName>
    </recommendedName>
</protein>
<comment type="pathway">
    <text evidence="3">Lipid metabolism; fatty acid biosynthesis.</text>
</comment>
<dbReference type="PRINTS" id="PR01071">
    <property type="entry name" value="ACOABIOTINCC"/>
</dbReference>
<evidence type="ECO:0000313" key="5">
    <source>
        <dbReference type="EMBL" id="MST62533.1"/>
    </source>
</evidence>
<dbReference type="Gene3D" id="2.40.50.100">
    <property type="match status" value="1"/>
</dbReference>
<dbReference type="SUPFAM" id="SSF51230">
    <property type="entry name" value="Single hybrid motif"/>
    <property type="match status" value="1"/>
</dbReference>
<evidence type="ECO:0000256" key="2">
    <source>
        <dbReference type="ARBA" id="ARBA00023267"/>
    </source>
</evidence>
<keyword evidence="3" id="KW-0275">Fatty acid biosynthesis</keyword>
<dbReference type="AlphaFoldDB" id="A0A6N7XFZ9"/>
<evidence type="ECO:0000313" key="6">
    <source>
        <dbReference type="Proteomes" id="UP000440713"/>
    </source>
</evidence>
<feature type="domain" description="Lipoyl-binding" evidence="4">
    <location>
        <begin position="80"/>
        <end position="156"/>
    </location>
</feature>
<dbReference type="Pfam" id="PF00364">
    <property type="entry name" value="Biotin_lipoyl"/>
    <property type="match status" value="1"/>
</dbReference>
<evidence type="ECO:0000256" key="1">
    <source>
        <dbReference type="ARBA" id="ARBA00017562"/>
    </source>
</evidence>
<reference evidence="5 6" key="1">
    <citation type="submission" date="2019-08" db="EMBL/GenBank/DDBJ databases">
        <title>In-depth cultivation of the pig gut microbiome towards novel bacterial diversity and tailored functional studies.</title>
        <authorList>
            <person name="Wylensek D."/>
            <person name="Hitch T.C.A."/>
            <person name="Clavel T."/>
        </authorList>
    </citation>
    <scope>NUCLEOTIDE SEQUENCE [LARGE SCALE GENOMIC DNA]</scope>
    <source>
        <strain evidence="5 6">WCA-SAB-591-4A-A</strain>
    </source>
</reference>
<keyword evidence="2 3" id="KW-0092">Biotin</keyword>
<dbReference type="PANTHER" id="PTHR45266">
    <property type="entry name" value="OXALOACETATE DECARBOXYLASE ALPHA CHAIN"/>
    <property type="match status" value="1"/>
</dbReference>
<dbReference type="GO" id="GO:0006633">
    <property type="term" value="P:fatty acid biosynthetic process"/>
    <property type="evidence" value="ECO:0007669"/>
    <property type="project" value="UniProtKB-UniPathway"/>
</dbReference>
<evidence type="ECO:0000259" key="4">
    <source>
        <dbReference type="PROSITE" id="PS50968"/>
    </source>
</evidence>
<evidence type="ECO:0000256" key="3">
    <source>
        <dbReference type="RuleBase" id="RU364072"/>
    </source>
</evidence>
<dbReference type="InterPro" id="IPR001249">
    <property type="entry name" value="AcCoA_biotinCC"/>
</dbReference>
<dbReference type="Proteomes" id="UP000440713">
    <property type="component" value="Unassembled WGS sequence"/>
</dbReference>
<organism evidence="5 6">
    <name type="scientific">Peptostreptococcus porci</name>
    <dbReference type="NCBI Taxonomy" id="2652282"/>
    <lineage>
        <taxon>Bacteria</taxon>
        <taxon>Bacillati</taxon>
        <taxon>Bacillota</taxon>
        <taxon>Clostridia</taxon>
        <taxon>Peptostreptococcales</taxon>
        <taxon>Peptostreptococcaceae</taxon>
        <taxon>Peptostreptococcus</taxon>
    </lineage>
</organism>
<keyword evidence="3" id="KW-0444">Lipid biosynthesis</keyword>
<gene>
    <name evidence="5" type="ORF">FYJ71_06090</name>
</gene>
<keyword evidence="3" id="KW-0443">Lipid metabolism</keyword>
<dbReference type="PROSITE" id="PS50968">
    <property type="entry name" value="BIOTINYL_LIPOYL"/>
    <property type="match status" value="1"/>
</dbReference>
<dbReference type="GO" id="GO:0009317">
    <property type="term" value="C:acetyl-CoA carboxylase complex"/>
    <property type="evidence" value="ECO:0007669"/>
    <property type="project" value="InterPro"/>
</dbReference>
<dbReference type="PANTHER" id="PTHR45266:SF3">
    <property type="entry name" value="OXALOACETATE DECARBOXYLASE ALPHA CHAIN"/>
    <property type="match status" value="1"/>
</dbReference>
<keyword evidence="6" id="KW-1185">Reference proteome</keyword>
<dbReference type="GO" id="GO:0003989">
    <property type="term" value="F:acetyl-CoA carboxylase activity"/>
    <property type="evidence" value="ECO:0007669"/>
    <property type="project" value="InterPro"/>
</dbReference>
<accession>A0A6N7XFZ9</accession>
<sequence>MDTKFISELADIINSKGLRELEYSSKDERILLVKNYEQYDDKLDIDSKNFDNKNKSVKNNNLPVESNESSESDDEINCDCENIKANIIGTFYDKPSPDEDAFVHVGKVVKKGDVVCIIESMKLMNEIKAPFDCEILSINVENEEIVEFGQDLFDVKVIK</sequence>